<evidence type="ECO:0000256" key="2">
    <source>
        <dbReference type="ARBA" id="ARBA00022741"/>
    </source>
</evidence>
<dbReference type="GO" id="GO:0005524">
    <property type="term" value="F:ATP binding"/>
    <property type="evidence" value="ECO:0007669"/>
    <property type="project" value="UniProtKB-UniRule"/>
</dbReference>
<accession>A0A5M6HN03</accession>
<evidence type="ECO:0000259" key="16">
    <source>
        <dbReference type="PROSITE" id="PS51217"/>
    </source>
</evidence>
<feature type="region of interest" description="Disordered" evidence="14">
    <location>
        <begin position="1"/>
        <end position="25"/>
    </location>
</feature>
<name>A0A5M6HN03_9HYPH</name>
<dbReference type="InterPro" id="IPR027417">
    <property type="entry name" value="P-loop_NTPase"/>
</dbReference>
<comment type="catalytic activity">
    <reaction evidence="9">
        <text>Couples ATP hydrolysis with the unwinding of duplex DNA by translocating in the 3'-5' direction.</text>
        <dbReference type="EC" id="5.6.2.4"/>
    </reaction>
</comment>
<feature type="domain" description="UvrD-like helicase C-terminal" evidence="16">
    <location>
        <begin position="369"/>
        <end position="636"/>
    </location>
</feature>
<evidence type="ECO:0000256" key="12">
    <source>
        <dbReference type="ARBA" id="ARBA00048988"/>
    </source>
</evidence>
<dbReference type="Gene3D" id="1.10.10.160">
    <property type="match status" value="1"/>
</dbReference>
<reference evidence="17 18" key="1">
    <citation type="submission" date="2019-09" db="EMBL/GenBank/DDBJ databases">
        <title>Draft Whole-Genome sequence of Blastochloris sulfoviridis DSM 729.</title>
        <authorList>
            <person name="Meyer T.E."/>
            <person name="Kyndt J.A."/>
        </authorList>
    </citation>
    <scope>NUCLEOTIDE SEQUENCE [LARGE SCALE GENOMIC DNA]</scope>
    <source>
        <strain evidence="17 18">DSM 729</strain>
    </source>
</reference>
<keyword evidence="4 13" id="KW-0347">Helicase</keyword>
<keyword evidence="5 13" id="KW-0067">ATP-binding</keyword>
<dbReference type="GO" id="GO:0043138">
    <property type="term" value="F:3'-5' DNA helicase activity"/>
    <property type="evidence" value="ECO:0007669"/>
    <property type="project" value="UniProtKB-EC"/>
</dbReference>
<feature type="binding site" evidence="13">
    <location>
        <begin position="108"/>
        <end position="115"/>
    </location>
    <ligand>
        <name>ATP</name>
        <dbReference type="ChEBI" id="CHEBI:30616"/>
    </ligand>
</feature>
<dbReference type="Gene3D" id="3.40.50.300">
    <property type="entry name" value="P-loop containing nucleotide triphosphate hydrolases"/>
    <property type="match status" value="2"/>
</dbReference>
<evidence type="ECO:0000256" key="11">
    <source>
        <dbReference type="ARBA" id="ARBA00034923"/>
    </source>
</evidence>
<evidence type="ECO:0000256" key="7">
    <source>
        <dbReference type="ARBA" id="ARBA00023235"/>
    </source>
</evidence>
<sequence>MKPRPNQTLPRRPSGRRSIPPAYPRHCAAPVPFCSRIENQAAPSGGRESGLTDHRDTPPSAAPPAPRPGGLAARAAALTQRAPSYLDGLNPEQRRAVETLDGPVLVLAGAGTGKTRVLTTRIAHILRLGRAYPSQILAVTFTNKAAREMKERVSAMVGEAVEGMPWLGTFHAIGTRILRRHAELVGLKPNFTILDTDDQIRLIKQILAAENIDEKRWPARTLAGMIDGWKNRGLAPEQVPAGEGAVFAAGRGAALYAMFQQRLKTLNATDFGDLLLEPIRLFRAHPDVLADYQRRFRFMLVDEYQDTNVAQYLWLRLLALEAKNICCVGDDDQSIYGWRGAEVDNILRFDHDFPGAAVIRLERNYRSTGHILATASHLIAHNEGRLGKTLFTDDAPGDKPTVTSTWDSEEEARAVGEEIEALQRNGLKLDDIAILVRASFQMREFEDRFVTLGLPYRVIGGPRFYERAEIRDALAYFRCVVQPADDLAFERIVNVPKRGLGDAALKLIHDHARAAEIPLIAAAQDLIDTDGFKPRQRLALRELLQNFARWRGELDAKPHAELAEIILDESGYTGMWQQDRSPEAAGRLENLKELVRSMQDYAGLPAFLEHVSLVMESDRADGAEAVSIMTLHSAKGLEFDTVFLPGWEEGLFPHQRALDEQGRAGLEEERRLAYVGLTRARRRAKIYFSANRRIHGLWSSTIPSRFVDELPEDHVEIEESKGKPGWGGGMAGRFASRFDSAEAFTASDYTTPGWQRARSGQGSGFSEAASSYRGTANGGRGGNGRVIEGRVIEGHVVARSVTPPAAGSDFARGERVFHVKFGYGEIVGLDGNKLTVQFDKAGEKRVLDSFVERV</sequence>
<evidence type="ECO:0000256" key="9">
    <source>
        <dbReference type="ARBA" id="ARBA00034617"/>
    </source>
</evidence>
<dbReference type="EC" id="5.6.2.4" evidence="10"/>
<dbReference type="EMBL" id="VWPL01000038">
    <property type="protein sequence ID" value="KAA5597167.1"/>
    <property type="molecule type" value="Genomic_DNA"/>
</dbReference>
<dbReference type="FunFam" id="3.40.50.300:FF:001890">
    <property type="entry name" value="DNA helicase"/>
    <property type="match status" value="1"/>
</dbReference>
<keyword evidence="2 13" id="KW-0547">Nucleotide-binding</keyword>
<keyword evidence="6" id="KW-0238">DNA-binding</keyword>
<evidence type="ECO:0000256" key="1">
    <source>
        <dbReference type="ARBA" id="ARBA00009922"/>
    </source>
</evidence>
<gene>
    <name evidence="17" type="ORF">F1193_15090</name>
</gene>
<dbReference type="CDD" id="cd18807">
    <property type="entry name" value="SF1_C_UvrD"/>
    <property type="match status" value="1"/>
</dbReference>
<dbReference type="GO" id="GO:0000725">
    <property type="term" value="P:recombinational repair"/>
    <property type="evidence" value="ECO:0007669"/>
    <property type="project" value="TreeGrafter"/>
</dbReference>
<evidence type="ECO:0000259" key="15">
    <source>
        <dbReference type="PROSITE" id="PS51198"/>
    </source>
</evidence>
<evidence type="ECO:0000256" key="3">
    <source>
        <dbReference type="ARBA" id="ARBA00022801"/>
    </source>
</evidence>
<keyword evidence="18" id="KW-1185">Reference proteome</keyword>
<dbReference type="InterPro" id="IPR013986">
    <property type="entry name" value="DExx_box_DNA_helicase_dom_sf"/>
</dbReference>
<dbReference type="AlphaFoldDB" id="A0A5M6HN03"/>
<dbReference type="Pfam" id="PF00580">
    <property type="entry name" value="UvrD-helicase"/>
    <property type="match status" value="1"/>
</dbReference>
<comment type="similarity">
    <text evidence="1">Belongs to the helicase family. UvrD subfamily.</text>
</comment>
<keyword evidence="7" id="KW-0413">Isomerase</keyword>
<keyword evidence="3 13" id="KW-0378">Hydrolase</keyword>
<dbReference type="InterPro" id="IPR014017">
    <property type="entry name" value="DNA_helicase_UvrD-like_C"/>
</dbReference>
<dbReference type="OrthoDB" id="9806690at2"/>
<comment type="catalytic activity">
    <reaction evidence="12">
        <text>ATP + H2O = ADP + phosphate + H(+)</text>
        <dbReference type="Rhea" id="RHEA:13065"/>
        <dbReference type="ChEBI" id="CHEBI:15377"/>
        <dbReference type="ChEBI" id="CHEBI:15378"/>
        <dbReference type="ChEBI" id="CHEBI:30616"/>
        <dbReference type="ChEBI" id="CHEBI:43474"/>
        <dbReference type="ChEBI" id="CHEBI:456216"/>
        <dbReference type="EC" id="5.6.2.4"/>
    </reaction>
</comment>
<dbReference type="GO" id="GO:0016887">
    <property type="term" value="F:ATP hydrolysis activity"/>
    <property type="evidence" value="ECO:0007669"/>
    <property type="project" value="RHEA"/>
</dbReference>
<proteinExistence type="inferred from homology"/>
<organism evidence="17 18">
    <name type="scientific">Blastochloris sulfoviridis</name>
    <dbReference type="NCBI Taxonomy" id="50712"/>
    <lineage>
        <taxon>Bacteria</taxon>
        <taxon>Pseudomonadati</taxon>
        <taxon>Pseudomonadota</taxon>
        <taxon>Alphaproteobacteria</taxon>
        <taxon>Hyphomicrobiales</taxon>
        <taxon>Blastochloridaceae</taxon>
        <taxon>Blastochloris</taxon>
    </lineage>
</organism>
<dbReference type="Gene3D" id="1.10.486.10">
    <property type="entry name" value="PCRA, domain 4"/>
    <property type="match status" value="1"/>
</dbReference>
<dbReference type="SUPFAM" id="SSF52540">
    <property type="entry name" value="P-loop containing nucleoside triphosphate hydrolases"/>
    <property type="match status" value="1"/>
</dbReference>
<feature type="domain" description="UvrD-like helicase ATP-binding" evidence="15">
    <location>
        <begin position="87"/>
        <end position="368"/>
    </location>
</feature>
<evidence type="ECO:0000256" key="5">
    <source>
        <dbReference type="ARBA" id="ARBA00022840"/>
    </source>
</evidence>
<feature type="region of interest" description="Disordered" evidence="14">
    <location>
        <begin position="38"/>
        <end position="72"/>
    </location>
</feature>
<evidence type="ECO:0000313" key="18">
    <source>
        <dbReference type="Proteomes" id="UP000323886"/>
    </source>
</evidence>
<dbReference type="Proteomes" id="UP000323886">
    <property type="component" value="Unassembled WGS sequence"/>
</dbReference>
<dbReference type="FunFam" id="1.10.486.10:FF:000003">
    <property type="entry name" value="ATP-dependent DNA helicase"/>
    <property type="match status" value="1"/>
</dbReference>
<evidence type="ECO:0000256" key="14">
    <source>
        <dbReference type="SAM" id="MobiDB-lite"/>
    </source>
</evidence>
<dbReference type="GO" id="GO:0033202">
    <property type="term" value="C:DNA helicase complex"/>
    <property type="evidence" value="ECO:0007669"/>
    <property type="project" value="TreeGrafter"/>
</dbReference>
<dbReference type="Pfam" id="PF13361">
    <property type="entry name" value="UvrD_C"/>
    <property type="match status" value="1"/>
</dbReference>
<dbReference type="GO" id="GO:0005829">
    <property type="term" value="C:cytosol"/>
    <property type="evidence" value="ECO:0007669"/>
    <property type="project" value="TreeGrafter"/>
</dbReference>
<dbReference type="GO" id="GO:0003677">
    <property type="term" value="F:DNA binding"/>
    <property type="evidence" value="ECO:0007669"/>
    <property type="project" value="UniProtKB-KW"/>
</dbReference>
<dbReference type="PANTHER" id="PTHR11070:SF2">
    <property type="entry name" value="ATP-DEPENDENT DNA HELICASE SRS2"/>
    <property type="match status" value="1"/>
</dbReference>
<dbReference type="PANTHER" id="PTHR11070">
    <property type="entry name" value="UVRD / RECB / PCRA DNA HELICASE FAMILY MEMBER"/>
    <property type="match status" value="1"/>
</dbReference>
<evidence type="ECO:0000256" key="8">
    <source>
        <dbReference type="ARBA" id="ARBA00025289"/>
    </source>
</evidence>
<comment type="caution">
    <text evidence="17">The sequence shown here is derived from an EMBL/GenBank/DDBJ whole genome shotgun (WGS) entry which is preliminary data.</text>
</comment>
<feature type="compositionally biased region" description="Low complexity" evidence="14">
    <location>
        <begin position="10"/>
        <end position="20"/>
    </location>
</feature>
<evidence type="ECO:0000256" key="10">
    <source>
        <dbReference type="ARBA" id="ARBA00034808"/>
    </source>
</evidence>
<dbReference type="PROSITE" id="PS51198">
    <property type="entry name" value="UVRD_HELICASE_ATP_BIND"/>
    <property type="match status" value="1"/>
</dbReference>
<feature type="region of interest" description="Disordered" evidence="14">
    <location>
        <begin position="751"/>
        <end position="780"/>
    </location>
</feature>
<protein>
    <recommendedName>
        <fullName evidence="10">DNA 3'-5' helicase</fullName>
        <ecNumber evidence="10">5.6.2.4</ecNumber>
    </recommendedName>
    <alternativeName>
        <fullName evidence="11">DNA 3'-5' helicase II</fullName>
    </alternativeName>
</protein>
<evidence type="ECO:0000256" key="4">
    <source>
        <dbReference type="ARBA" id="ARBA00022806"/>
    </source>
</evidence>
<evidence type="ECO:0000256" key="6">
    <source>
        <dbReference type="ARBA" id="ARBA00023125"/>
    </source>
</evidence>
<dbReference type="InterPro" id="IPR000212">
    <property type="entry name" value="DNA_helicase_UvrD/REP"/>
</dbReference>
<dbReference type="CDD" id="cd17932">
    <property type="entry name" value="DEXQc_UvrD"/>
    <property type="match status" value="1"/>
</dbReference>
<dbReference type="InterPro" id="IPR014016">
    <property type="entry name" value="UvrD-like_ATP-bd"/>
</dbReference>
<evidence type="ECO:0000313" key="17">
    <source>
        <dbReference type="EMBL" id="KAA5597167.1"/>
    </source>
</evidence>
<comment type="function">
    <text evidence="8">Has both ATPase and helicase activities. Unwinds DNA duplexes with 3' to 5' polarity with respect to the bound strand and initiates unwinding most effectively when a single-stranded region is present. Involved in the post-incision events of nucleotide excision repair and methyl-directed mismatch repair.</text>
</comment>
<evidence type="ECO:0000256" key="13">
    <source>
        <dbReference type="PROSITE-ProRule" id="PRU00560"/>
    </source>
</evidence>
<dbReference type="PROSITE" id="PS51217">
    <property type="entry name" value="UVRD_HELICASE_CTER"/>
    <property type="match status" value="1"/>
</dbReference>